<dbReference type="Proteomes" id="UP000319143">
    <property type="component" value="Unassembled WGS sequence"/>
</dbReference>
<proteinExistence type="predicted"/>
<evidence type="ECO:0000256" key="1">
    <source>
        <dbReference type="SAM" id="Phobius"/>
    </source>
</evidence>
<keyword evidence="3" id="KW-1185">Reference proteome</keyword>
<organism evidence="2 3">
    <name type="scientific">Novipirellula artificiosorum</name>
    <dbReference type="NCBI Taxonomy" id="2528016"/>
    <lineage>
        <taxon>Bacteria</taxon>
        <taxon>Pseudomonadati</taxon>
        <taxon>Planctomycetota</taxon>
        <taxon>Planctomycetia</taxon>
        <taxon>Pirellulales</taxon>
        <taxon>Pirellulaceae</taxon>
        <taxon>Novipirellula</taxon>
    </lineage>
</organism>
<dbReference type="EMBL" id="SJPV01000018">
    <property type="protein sequence ID" value="TWU31203.1"/>
    <property type="molecule type" value="Genomic_DNA"/>
</dbReference>
<protein>
    <recommendedName>
        <fullName evidence="4">Major facilitator superfamily (MFS) profile domain-containing protein</fullName>
    </recommendedName>
</protein>
<feature type="transmembrane region" description="Helical" evidence="1">
    <location>
        <begin position="61"/>
        <end position="80"/>
    </location>
</feature>
<feature type="transmembrane region" description="Helical" evidence="1">
    <location>
        <begin position="6"/>
        <end position="26"/>
    </location>
</feature>
<keyword evidence="1" id="KW-0812">Transmembrane</keyword>
<sequence length="85" mass="9278">MGFRRFRLDVVTRLGVLVFSLSLSFLGTKTSVVFVVLGMGFMQGMFSILSAVTWPRFFGRSHLGAVSGMSTSIVVVGTAISRRSR</sequence>
<feature type="transmembrane region" description="Helical" evidence="1">
    <location>
        <begin position="33"/>
        <end position="55"/>
    </location>
</feature>
<evidence type="ECO:0008006" key="4">
    <source>
        <dbReference type="Google" id="ProtNLM"/>
    </source>
</evidence>
<evidence type="ECO:0000313" key="3">
    <source>
        <dbReference type="Proteomes" id="UP000319143"/>
    </source>
</evidence>
<reference evidence="2 3" key="1">
    <citation type="submission" date="2019-02" db="EMBL/GenBank/DDBJ databases">
        <title>Deep-cultivation of Planctomycetes and their phenomic and genomic characterization uncovers novel biology.</title>
        <authorList>
            <person name="Wiegand S."/>
            <person name="Jogler M."/>
            <person name="Boedeker C."/>
            <person name="Pinto D."/>
            <person name="Vollmers J."/>
            <person name="Rivas-Marin E."/>
            <person name="Kohn T."/>
            <person name="Peeters S.H."/>
            <person name="Heuer A."/>
            <person name="Rast P."/>
            <person name="Oberbeckmann S."/>
            <person name="Bunk B."/>
            <person name="Jeske O."/>
            <person name="Meyerdierks A."/>
            <person name="Storesund J.E."/>
            <person name="Kallscheuer N."/>
            <person name="Luecker S."/>
            <person name="Lage O.M."/>
            <person name="Pohl T."/>
            <person name="Merkel B.J."/>
            <person name="Hornburger P."/>
            <person name="Mueller R.-W."/>
            <person name="Bruemmer F."/>
            <person name="Labrenz M."/>
            <person name="Spormann A.M."/>
            <person name="Op Den Camp H."/>
            <person name="Overmann J."/>
            <person name="Amann R."/>
            <person name="Jetten M.S.M."/>
            <person name="Mascher T."/>
            <person name="Medema M.H."/>
            <person name="Devos D.P."/>
            <person name="Kaster A.-K."/>
            <person name="Ovreas L."/>
            <person name="Rohde M."/>
            <person name="Galperin M.Y."/>
            <person name="Jogler C."/>
        </authorList>
    </citation>
    <scope>NUCLEOTIDE SEQUENCE [LARGE SCALE GENOMIC DNA]</scope>
    <source>
        <strain evidence="2 3">Poly41</strain>
    </source>
</reference>
<keyword evidence="1" id="KW-1133">Transmembrane helix</keyword>
<comment type="caution">
    <text evidence="2">The sequence shown here is derived from an EMBL/GenBank/DDBJ whole genome shotgun (WGS) entry which is preliminary data.</text>
</comment>
<name>A0A5C6D1Z2_9BACT</name>
<accession>A0A5C6D1Z2</accession>
<keyword evidence="1" id="KW-0472">Membrane</keyword>
<evidence type="ECO:0000313" key="2">
    <source>
        <dbReference type="EMBL" id="TWU31203.1"/>
    </source>
</evidence>
<dbReference type="AlphaFoldDB" id="A0A5C6D1Z2"/>
<gene>
    <name evidence="2" type="ORF">Poly41_63940</name>
</gene>